<feature type="transmembrane region" description="Helical" evidence="1">
    <location>
        <begin position="25"/>
        <end position="41"/>
    </location>
</feature>
<reference evidence="2 3" key="1">
    <citation type="submission" date="2016-10" db="EMBL/GenBank/DDBJ databases">
        <authorList>
            <person name="de Groot N.N."/>
        </authorList>
    </citation>
    <scope>NUCLEOTIDE SEQUENCE [LARGE SCALE GENOMIC DNA]</scope>
    <source>
        <strain evidence="2 3">S137</strain>
    </source>
</reference>
<dbReference type="RefSeq" id="WP_014423964.1">
    <property type="nucleotide sequence ID" value="NZ_FNJQ01000028.1"/>
</dbReference>
<sequence length="50" mass="5937">MKFLYLLYLVIARLVIDIISTPDDLLTWVTLFFASCAAWWVRKKESKKDD</sequence>
<dbReference type="Proteomes" id="UP000182412">
    <property type="component" value="Unassembled WGS sequence"/>
</dbReference>
<evidence type="ECO:0000256" key="1">
    <source>
        <dbReference type="SAM" id="Phobius"/>
    </source>
</evidence>
<organism evidence="2 3">
    <name type="scientific">Selenomonas ruminantium</name>
    <dbReference type="NCBI Taxonomy" id="971"/>
    <lineage>
        <taxon>Bacteria</taxon>
        <taxon>Bacillati</taxon>
        <taxon>Bacillota</taxon>
        <taxon>Negativicutes</taxon>
        <taxon>Selenomonadales</taxon>
        <taxon>Selenomonadaceae</taxon>
        <taxon>Selenomonas</taxon>
    </lineage>
</organism>
<proteinExistence type="predicted"/>
<protein>
    <submittedName>
        <fullName evidence="2">Uncharacterized protein</fullName>
    </submittedName>
</protein>
<dbReference type="AlphaFoldDB" id="A0A1H0U2Q9"/>
<keyword evidence="1" id="KW-0472">Membrane</keyword>
<evidence type="ECO:0000313" key="3">
    <source>
        <dbReference type="Proteomes" id="UP000182412"/>
    </source>
</evidence>
<keyword evidence="1" id="KW-1133">Transmembrane helix</keyword>
<gene>
    <name evidence="2" type="ORF">SAMN05216366_12814</name>
</gene>
<evidence type="ECO:0000313" key="2">
    <source>
        <dbReference type="EMBL" id="SDP60469.1"/>
    </source>
</evidence>
<dbReference type="EMBL" id="FNJQ01000028">
    <property type="protein sequence ID" value="SDP60469.1"/>
    <property type="molecule type" value="Genomic_DNA"/>
</dbReference>
<accession>A0A1H0U2Q9</accession>
<name>A0A1H0U2Q9_SELRU</name>
<keyword evidence="1" id="KW-0812">Transmembrane</keyword>